<comment type="caution">
    <text evidence="3">The sequence shown here is derived from an EMBL/GenBank/DDBJ whole genome shotgun (WGS) entry which is preliminary data.</text>
</comment>
<dbReference type="InterPro" id="IPR022123">
    <property type="entry name" value="DUF3658"/>
</dbReference>
<name>A0A2P5K8K1_9BURK</name>
<dbReference type="EMBL" id="PRDW01000011">
    <property type="protein sequence ID" value="PPB83041.1"/>
    <property type="molecule type" value="Genomic_DNA"/>
</dbReference>
<dbReference type="Pfam" id="PF12395">
    <property type="entry name" value="DUF3658"/>
    <property type="match status" value="1"/>
</dbReference>
<proteinExistence type="predicted"/>
<evidence type="ECO:0000313" key="3">
    <source>
        <dbReference type="EMBL" id="PPB83041.1"/>
    </source>
</evidence>
<sequence length="262" mass="29346">MTTIHITNGDVAAASLRAALASTQRNEEVLALRDDLAFGPIRALDSDVHGRAAFWQQVLDERDRDVVSELNEQNATLERLVGSAMNIVVWHAQSASDQLMLRRVAWYLRTQPQRLNEVALGARELPRETAPRADGASAIGMFGADALATRIRKAAPISVLRIGRLALEWQDVRRLNGDVRCWRENRFVTGTYAPIDDAWLQHTDDRWQMATNVAAQVMKIDCGVCVTDAIALWRCRELATAGRLALSGEARQQWRDVQVRRP</sequence>
<gene>
    <name evidence="3" type="ORF">B0O95_111101</name>
</gene>
<feature type="domain" description="DUF3658" evidence="2">
    <location>
        <begin position="151"/>
        <end position="251"/>
    </location>
</feature>
<dbReference type="RefSeq" id="WP_104078044.1">
    <property type="nucleotide sequence ID" value="NZ_CP062178.1"/>
</dbReference>
<evidence type="ECO:0000259" key="1">
    <source>
        <dbReference type="Pfam" id="PF08874"/>
    </source>
</evidence>
<evidence type="ECO:0000259" key="2">
    <source>
        <dbReference type="Pfam" id="PF12395"/>
    </source>
</evidence>
<feature type="domain" description="DUF1835" evidence="1">
    <location>
        <begin position="4"/>
        <end position="119"/>
    </location>
</feature>
<dbReference type="Pfam" id="PF08874">
    <property type="entry name" value="DUF1835"/>
    <property type="match status" value="1"/>
</dbReference>
<reference evidence="3 4" key="1">
    <citation type="submission" date="2018-01" db="EMBL/GenBank/DDBJ databases">
        <title>Genomic Encyclopedia of Type Strains, Phase III (KMG-III): the genomes of soil and plant-associated and newly described type strains.</title>
        <authorList>
            <person name="Whitman W."/>
        </authorList>
    </citation>
    <scope>NUCLEOTIDE SEQUENCE [LARGE SCALE GENOMIC DNA]</scope>
    <source>
        <strain evidence="3 4">HKI456</strain>
    </source>
</reference>
<protein>
    <submittedName>
        <fullName evidence="3">Uncharacterized protein DUF3658</fullName>
    </submittedName>
</protein>
<dbReference type="AlphaFoldDB" id="A0A2P5K8K1"/>
<keyword evidence="4" id="KW-1185">Reference proteome</keyword>
<accession>A0A2P5K8K1</accession>
<dbReference type="OrthoDB" id="6999193at2"/>
<evidence type="ECO:0000313" key="4">
    <source>
        <dbReference type="Proteomes" id="UP000243096"/>
    </source>
</evidence>
<dbReference type="InterPro" id="IPR014973">
    <property type="entry name" value="DUF1835"/>
</dbReference>
<organism evidence="3 4">
    <name type="scientific">Mycetohabitans endofungorum</name>
    <dbReference type="NCBI Taxonomy" id="417203"/>
    <lineage>
        <taxon>Bacteria</taxon>
        <taxon>Pseudomonadati</taxon>
        <taxon>Pseudomonadota</taxon>
        <taxon>Betaproteobacteria</taxon>
        <taxon>Burkholderiales</taxon>
        <taxon>Burkholderiaceae</taxon>
        <taxon>Mycetohabitans</taxon>
    </lineage>
</organism>
<dbReference type="Proteomes" id="UP000243096">
    <property type="component" value="Unassembled WGS sequence"/>
</dbReference>